<accession>A0AAE2CUJ6</accession>
<reference evidence="2" key="2">
    <citation type="journal article" date="2024" name="Plant">
        <title>Genomic evolution and insights into agronomic trait innovations of Sesamum species.</title>
        <authorList>
            <person name="Miao H."/>
            <person name="Wang L."/>
            <person name="Qu L."/>
            <person name="Liu H."/>
            <person name="Sun Y."/>
            <person name="Le M."/>
            <person name="Wang Q."/>
            <person name="Wei S."/>
            <person name="Zheng Y."/>
            <person name="Lin W."/>
            <person name="Duan Y."/>
            <person name="Cao H."/>
            <person name="Xiong S."/>
            <person name="Wang X."/>
            <person name="Wei L."/>
            <person name="Li C."/>
            <person name="Ma Q."/>
            <person name="Ju M."/>
            <person name="Zhao R."/>
            <person name="Li G."/>
            <person name="Mu C."/>
            <person name="Tian Q."/>
            <person name="Mei H."/>
            <person name="Zhang T."/>
            <person name="Gao T."/>
            <person name="Zhang H."/>
        </authorList>
    </citation>
    <scope>NUCLEOTIDE SEQUENCE</scope>
    <source>
        <strain evidence="2">3651</strain>
    </source>
</reference>
<feature type="compositionally biased region" description="Low complexity" evidence="1">
    <location>
        <begin position="13"/>
        <end position="23"/>
    </location>
</feature>
<evidence type="ECO:0000256" key="1">
    <source>
        <dbReference type="SAM" id="MobiDB-lite"/>
    </source>
</evidence>
<feature type="region of interest" description="Disordered" evidence="1">
    <location>
        <begin position="73"/>
        <end position="95"/>
    </location>
</feature>
<sequence>MVADTSSPPPLPGLAAPNGAGPSQEELTCFCDPPLSDADVSAARVGDLPSGSSEHQVSAPVKVASGDIVANPVEDLPLGSNPTTEAIPAGSNHASGEVEVALVA</sequence>
<protein>
    <submittedName>
        <fullName evidence="2">Uncharacterized protein</fullName>
    </submittedName>
</protein>
<name>A0AAE2CUJ6_9LAMI</name>
<dbReference type="EMBL" id="JACGWO010000002">
    <property type="protein sequence ID" value="KAK4435062.1"/>
    <property type="molecule type" value="Genomic_DNA"/>
</dbReference>
<dbReference type="Proteomes" id="UP001293254">
    <property type="component" value="Unassembled WGS sequence"/>
</dbReference>
<dbReference type="AlphaFoldDB" id="A0AAE2CUJ6"/>
<reference evidence="2" key="1">
    <citation type="submission" date="2020-06" db="EMBL/GenBank/DDBJ databases">
        <authorList>
            <person name="Li T."/>
            <person name="Hu X."/>
            <person name="Zhang T."/>
            <person name="Song X."/>
            <person name="Zhang H."/>
            <person name="Dai N."/>
            <person name="Sheng W."/>
            <person name="Hou X."/>
            <person name="Wei L."/>
        </authorList>
    </citation>
    <scope>NUCLEOTIDE SEQUENCE</scope>
    <source>
        <strain evidence="2">3651</strain>
        <tissue evidence="2">Leaf</tissue>
    </source>
</reference>
<organism evidence="2 3">
    <name type="scientific">Sesamum alatum</name>
    <dbReference type="NCBI Taxonomy" id="300844"/>
    <lineage>
        <taxon>Eukaryota</taxon>
        <taxon>Viridiplantae</taxon>
        <taxon>Streptophyta</taxon>
        <taxon>Embryophyta</taxon>
        <taxon>Tracheophyta</taxon>
        <taxon>Spermatophyta</taxon>
        <taxon>Magnoliopsida</taxon>
        <taxon>eudicotyledons</taxon>
        <taxon>Gunneridae</taxon>
        <taxon>Pentapetalae</taxon>
        <taxon>asterids</taxon>
        <taxon>lamiids</taxon>
        <taxon>Lamiales</taxon>
        <taxon>Pedaliaceae</taxon>
        <taxon>Sesamum</taxon>
    </lineage>
</organism>
<evidence type="ECO:0000313" key="3">
    <source>
        <dbReference type="Proteomes" id="UP001293254"/>
    </source>
</evidence>
<evidence type="ECO:0000313" key="2">
    <source>
        <dbReference type="EMBL" id="KAK4435062.1"/>
    </source>
</evidence>
<gene>
    <name evidence="2" type="ORF">Salat_0669500</name>
</gene>
<keyword evidence="3" id="KW-1185">Reference proteome</keyword>
<feature type="region of interest" description="Disordered" evidence="1">
    <location>
        <begin position="1"/>
        <end position="60"/>
    </location>
</feature>
<comment type="caution">
    <text evidence="2">The sequence shown here is derived from an EMBL/GenBank/DDBJ whole genome shotgun (WGS) entry which is preliminary data.</text>
</comment>
<proteinExistence type="predicted"/>